<gene>
    <name evidence="1" type="ORF">GCM10007384_25890</name>
</gene>
<organism evidence="1 2">
    <name type="scientific">Aquimarina muelleri</name>
    <dbReference type="NCBI Taxonomy" id="279356"/>
    <lineage>
        <taxon>Bacteria</taxon>
        <taxon>Pseudomonadati</taxon>
        <taxon>Bacteroidota</taxon>
        <taxon>Flavobacteriia</taxon>
        <taxon>Flavobacteriales</taxon>
        <taxon>Flavobacteriaceae</taxon>
        <taxon>Aquimarina</taxon>
    </lineage>
</organism>
<name>A0A918JVL7_9FLAO</name>
<reference evidence="1 2" key="1">
    <citation type="journal article" date="2014" name="Int. J. Syst. Evol. Microbiol.">
        <title>Complete genome sequence of Corynebacterium casei LMG S-19264T (=DSM 44701T), isolated from a smear-ripened cheese.</title>
        <authorList>
            <consortium name="US DOE Joint Genome Institute (JGI-PGF)"/>
            <person name="Walter F."/>
            <person name="Albersmeier A."/>
            <person name="Kalinowski J."/>
            <person name="Ruckert C."/>
        </authorList>
    </citation>
    <scope>NUCLEOTIDE SEQUENCE [LARGE SCALE GENOMIC DNA]</scope>
    <source>
        <strain evidence="1 2">KCTC 12285</strain>
    </source>
</reference>
<evidence type="ECO:0000313" key="2">
    <source>
        <dbReference type="Proteomes" id="UP000601108"/>
    </source>
</evidence>
<proteinExistence type="predicted"/>
<evidence type="ECO:0000313" key="1">
    <source>
        <dbReference type="EMBL" id="GGX23504.1"/>
    </source>
</evidence>
<sequence>MKIQLNEFEQLINEKILKRGLSYFKGDAITNFTEISNREHEAIVPDSEEYTIQ</sequence>
<protein>
    <submittedName>
        <fullName evidence="1">Uncharacterized protein</fullName>
    </submittedName>
</protein>
<dbReference type="Proteomes" id="UP000601108">
    <property type="component" value="Unassembled WGS sequence"/>
</dbReference>
<keyword evidence="2" id="KW-1185">Reference proteome</keyword>
<dbReference type="AlphaFoldDB" id="A0A918JVL7"/>
<dbReference type="RefSeq" id="WP_155837849.1">
    <property type="nucleotide sequence ID" value="NZ_BMWS01000017.1"/>
</dbReference>
<accession>A0A918JVL7</accession>
<dbReference type="EMBL" id="BMWS01000017">
    <property type="protein sequence ID" value="GGX23504.1"/>
    <property type="molecule type" value="Genomic_DNA"/>
</dbReference>
<comment type="caution">
    <text evidence="1">The sequence shown here is derived from an EMBL/GenBank/DDBJ whole genome shotgun (WGS) entry which is preliminary data.</text>
</comment>